<evidence type="ECO:0000256" key="1">
    <source>
        <dbReference type="ARBA" id="ARBA00004651"/>
    </source>
</evidence>
<keyword evidence="4 10" id="KW-0808">Transferase</keyword>
<dbReference type="PANTHER" id="PTHR33908:SF11">
    <property type="entry name" value="MEMBRANE PROTEIN"/>
    <property type="match status" value="1"/>
</dbReference>
<keyword evidence="7 8" id="KW-0472">Membrane</keyword>
<comment type="caution">
    <text evidence="10">The sequence shown here is derived from an EMBL/GenBank/DDBJ whole genome shotgun (WGS) entry which is preliminary data.</text>
</comment>
<dbReference type="RefSeq" id="WP_380753494.1">
    <property type="nucleotide sequence ID" value="NZ_JBHSRF010000020.1"/>
</dbReference>
<dbReference type="EMBL" id="JBHSRF010000020">
    <property type="protein sequence ID" value="MFC6082752.1"/>
    <property type="molecule type" value="Genomic_DNA"/>
</dbReference>
<feature type="transmembrane region" description="Helical" evidence="8">
    <location>
        <begin position="336"/>
        <end position="357"/>
    </location>
</feature>
<evidence type="ECO:0000256" key="7">
    <source>
        <dbReference type="ARBA" id="ARBA00023136"/>
    </source>
</evidence>
<evidence type="ECO:0000256" key="5">
    <source>
        <dbReference type="ARBA" id="ARBA00022692"/>
    </source>
</evidence>
<dbReference type="Pfam" id="PF13231">
    <property type="entry name" value="PMT_2"/>
    <property type="match status" value="1"/>
</dbReference>
<organism evidence="10 11">
    <name type="scientific">Sphaerisporangium aureirubrum</name>
    <dbReference type="NCBI Taxonomy" id="1544736"/>
    <lineage>
        <taxon>Bacteria</taxon>
        <taxon>Bacillati</taxon>
        <taxon>Actinomycetota</taxon>
        <taxon>Actinomycetes</taxon>
        <taxon>Streptosporangiales</taxon>
        <taxon>Streptosporangiaceae</taxon>
        <taxon>Sphaerisporangium</taxon>
    </lineage>
</organism>
<proteinExistence type="predicted"/>
<evidence type="ECO:0000256" key="6">
    <source>
        <dbReference type="ARBA" id="ARBA00022989"/>
    </source>
</evidence>
<evidence type="ECO:0000313" key="10">
    <source>
        <dbReference type="EMBL" id="MFC6082752.1"/>
    </source>
</evidence>
<feature type="transmembrane region" description="Helical" evidence="8">
    <location>
        <begin position="166"/>
        <end position="196"/>
    </location>
</feature>
<evidence type="ECO:0000256" key="2">
    <source>
        <dbReference type="ARBA" id="ARBA00022475"/>
    </source>
</evidence>
<feature type="transmembrane region" description="Helical" evidence="8">
    <location>
        <begin position="258"/>
        <end position="277"/>
    </location>
</feature>
<feature type="transmembrane region" description="Helical" evidence="8">
    <location>
        <begin position="25"/>
        <end position="46"/>
    </location>
</feature>
<evidence type="ECO:0000259" key="9">
    <source>
        <dbReference type="Pfam" id="PF13231"/>
    </source>
</evidence>
<keyword evidence="11" id="KW-1185">Reference proteome</keyword>
<keyword evidence="3 10" id="KW-0328">Glycosyltransferase</keyword>
<keyword evidence="2" id="KW-1003">Cell membrane</keyword>
<dbReference type="InterPro" id="IPR050297">
    <property type="entry name" value="LipidA_mod_glycosyltrf_83"/>
</dbReference>
<feature type="transmembrane region" description="Helical" evidence="8">
    <location>
        <begin position="143"/>
        <end position="160"/>
    </location>
</feature>
<keyword evidence="5 8" id="KW-0812">Transmembrane</keyword>
<evidence type="ECO:0000256" key="4">
    <source>
        <dbReference type="ARBA" id="ARBA00022679"/>
    </source>
</evidence>
<sequence>MGTSTVPAEAADTAGDAVAPVPWRVVLGIAGALGAVLVAVSARYGFHGDELYFLVAGRHLDWGYPDQPPLVPLIMRGVTEVFGPSIVAVRVVAAAVAAAGVVVAALTAREMGGTRRAQVLTAGAYAVCPFTVANGHTLYTSSVDLFVTTTLVWVVIRWVRTRDHRLLLAAGAIAGVASQVKYLVVIVLLAIVAGIVISGPREVFRRPVLYAGTAVAVAAAVPGFVWQYSNGWPQLAMARAIAADDVYGGPAGFLVNEFLMTGIVLSVLAVWGVWGLLRSPELRPFRFLALAFLLLTVFFMATGGKPYYLAGLWAAMWAAGAVWAERRQGRSRWGWVTSAPVFLVTATVSVLMTLPVYPVDTLARTPQPLLNPEGAETVGWPRLTAQVARVYRSLPPAERARTTILAADYSLAGALDLYGRPLGLPTVHSAHTGFWYFGRPATDGGTTIAVGFDKDDIDWVWTRTTHAATLDNGVGLNNRAQGRPVWICRGQRYPWSVLWPRFKSPLDS</sequence>
<name>A0ABW1NKS3_9ACTN</name>
<feature type="transmembrane region" description="Helical" evidence="8">
    <location>
        <begin position="81"/>
        <end position="106"/>
    </location>
</feature>
<dbReference type="InterPro" id="IPR038731">
    <property type="entry name" value="RgtA/B/C-like"/>
</dbReference>
<dbReference type="Proteomes" id="UP001596137">
    <property type="component" value="Unassembled WGS sequence"/>
</dbReference>
<keyword evidence="6 8" id="KW-1133">Transmembrane helix</keyword>
<evidence type="ECO:0000256" key="3">
    <source>
        <dbReference type="ARBA" id="ARBA00022676"/>
    </source>
</evidence>
<protein>
    <submittedName>
        <fullName evidence="10">ArnT family glycosyltransferase</fullName>
        <ecNumber evidence="10">2.4.-.-</ecNumber>
    </submittedName>
</protein>
<evidence type="ECO:0000256" key="8">
    <source>
        <dbReference type="SAM" id="Phobius"/>
    </source>
</evidence>
<gene>
    <name evidence="10" type="ORF">ACFP1K_16400</name>
</gene>
<feature type="domain" description="Glycosyltransferase RgtA/B/C/D-like" evidence="9">
    <location>
        <begin position="66"/>
        <end position="226"/>
    </location>
</feature>
<reference evidence="11" key="1">
    <citation type="journal article" date="2019" name="Int. J. Syst. Evol. Microbiol.">
        <title>The Global Catalogue of Microorganisms (GCM) 10K type strain sequencing project: providing services to taxonomists for standard genome sequencing and annotation.</title>
        <authorList>
            <consortium name="The Broad Institute Genomics Platform"/>
            <consortium name="The Broad Institute Genome Sequencing Center for Infectious Disease"/>
            <person name="Wu L."/>
            <person name="Ma J."/>
        </authorList>
    </citation>
    <scope>NUCLEOTIDE SEQUENCE [LARGE SCALE GENOMIC DNA]</scope>
    <source>
        <strain evidence="11">JCM 30346</strain>
    </source>
</reference>
<dbReference type="GO" id="GO:0016757">
    <property type="term" value="F:glycosyltransferase activity"/>
    <property type="evidence" value="ECO:0007669"/>
    <property type="project" value="UniProtKB-KW"/>
</dbReference>
<accession>A0ABW1NKS3</accession>
<dbReference type="PANTHER" id="PTHR33908">
    <property type="entry name" value="MANNOSYLTRANSFERASE YKCB-RELATED"/>
    <property type="match status" value="1"/>
</dbReference>
<evidence type="ECO:0000313" key="11">
    <source>
        <dbReference type="Proteomes" id="UP001596137"/>
    </source>
</evidence>
<comment type="subcellular location">
    <subcellularLocation>
        <location evidence="1">Cell membrane</location>
        <topology evidence="1">Multi-pass membrane protein</topology>
    </subcellularLocation>
</comment>
<feature type="transmembrane region" description="Helical" evidence="8">
    <location>
        <begin position="208"/>
        <end position="228"/>
    </location>
</feature>
<feature type="transmembrane region" description="Helical" evidence="8">
    <location>
        <begin position="284"/>
        <end position="301"/>
    </location>
</feature>
<dbReference type="EC" id="2.4.-.-" evidence="10"/>